<evidence type="ECO:0000256" key="6">
    <source>
        <dbReference type="ARBA" id="ARBA00023295"/>
    </source>
</evidence>
<evidence type="ECO:0000313" key="9">
    <source>
        <dbReference type="Proteomes" id="UP000276223"/>
    </source>
</evidence>
<feature type="domain" description="HhH-GPD" evidence="7">
    <location>
        <begin position="48"/>
        <end position="195"/>
    </location>
</feature>
<reference evidence="8 9" key="1">
    <citation type="submission" date="2018-11" db="EMBL/GenBank/DDBJ databases">
        <title>Genomic Encyclopedia of Type Strains, Phase IV (KMG-IV): sequencing the most valuable type-strain genomes for metagenomic binning, comparative biology and taxonomic classification.</title>
        <authorList>
            <person name="Goeker M."/>
        </authorList>
    </citation>
    <scope>NUCLEOTIDE SEQUENCE [LARGE SCALE GENOMIC DNA]</scope>
    <source>
        <strain evidence="8 9">DSM 22027</strain>
    </source>
</reference>
<dbReference type="RefSeq" id="WP_123289342.1">
    <property type="nucleotide sequence ID" value="NZ_RJVA01000010.1"/>
</dbReference>
<dbReference type="FunFam" id="1.10.340.30:FF:000001">
    <property type="entry name" value="Endonuclease III"/>
    <property type="match status" value="1"/>
</dbReference>
<dbReference type="PIRSF" id="PIRSF001435">
    <property type="entry name" value="Nth"/>
    <property type="match status" value="1"/>
</dbReference>
<dbReference type="SMART" id="SM00478">
    <property type="entry name" value="ENDO3c"/>
    <property type="match status" value="1"/>
</dbReference>
<dbReference type="InterPro" id="IPR000445">
    <property type="entry name" value="HhH_motif"/>
</dbReference>
<evidence type="ECO:0000256" key="3">
    <source>
        <dbReference type="ARBA" id="ARBA00022801"/>
    </source>
</evidence>
<dbReference type="AlphaFoldDB" id="A0A3N1VN53"/>
<evidence type="ECO:0000256" key="2">
    <source>
        <dbReference type="ARBA" id="ARBA00022763"/>
    </source>
</evidence>
<dbReference type="PROSITE" id="PS01155">
    <property type="entry name" value="ENDONUCLEASE_III_2"/>
    <property type="match status" value="1"/>
</dbReference>
<evidence type="ECO:0000256" key="1">
    <source>
        <dbReference type="ARBA" id="ARBA00008343"/>
    </source>
</evidence>
<keyword evidence="9" id="KW-1185">Reference proteome</keyword>
<accession>A0A3N1VN53</accession>
<keyword evidence="4" id="KW-0234">DNA repair</keyword>
<dbReference type="Gene3D" id="1.10.340.30">
    <property type="entry name" value="Hypothetical protein, domain 2"/>
    <property type="match status" value="1"/>
</dbReference>
<keyword evidence="8" id="KW-0255">Endonuclease</keyword>
<dbReference type="SUPFAM" id="SSF48150">
    <property type="entry name" value="DNA-glycosylase"/>
    <property type="match status" value="1"/>
</dbReference>
<dbReference type="GO" id="GO:0016829">
    <property type="term" value="F:lyase activity"/>
    <property type="evidence" value="ECO:0007669"/>
    <property type="project" value="UniProtKB-KW"/>
</dbReference>
<dbReference type="OrthoDB" id="9800977at2"/>
<dbReference type="Pfam" id="PF00633">
    <property type="entry name" value="HHH"/>
    <property type="match status" value="1"/>
</dbReference>
<dbReference type="CDD" id="cd00056">
    <property type="entry name" value="ENDO3c"/>
    <property type="match status" value="1"/>
</dbReference>
<dbReference type="InterPro" id="IPR011257">
    <property type="entry name" value="DNA_glycosylase"/>
</dbReference>
<keyword evidence="6" id="KW-0326">Glycosidase</keyword>
<dbReference type="Pfam" id="PF00730">
    <property type="entry name" value="HhH-GPD"/>
    <property type="match status" value="1"/>
</dbReference>
<keyword evidence="8" id="KW-0540">Nuclease</keyword>
<dbReference type="Gene3D" id="1.10.1670.10">
    <property type="entry name" value="Helix-hairpin-Helix base-excision DNA repair enzymes (C-terminal)"/>
    <property type="match status" value="1"/>
</dbReference>
<dbReference type="PANTHER" id="PTHR43286:SF1">
    <property type="entry name" value="ENDONUCLEASE III-LIKE PROTEIN 1"/>
    <property type="match status" value="1"/>
</dbReference>
<dbReference type="InterPro" id="IPR023170">
    <property type="entry name" value="HhH_base_excis_C"/>
</dbReference>
<dbReference type="EMBL" id="RJVA01000010">
    <property type="protein sequence ID" value="ROR01632.1"/>
    <property type="molecule type" value="Genomic_DNA"/>
</dbReference>
<dbReference type="PANTHER" id="PTHR43286">
    <property type="entry name" value="ENDONUCLEASE III-LIKE PROTEIN 1"/>
    <property type="match status" value="1"/>
</dbReference>
<name>A0A3N1VN53_9BACT</name>
<dbReference type="InterPro" id="IPR004036">
    <property type="entry name" value="Endonuclease-III-like_CS2"/>
</dbReference>
<proteinExistence type="inferred from homology"/>
<sequence>MSKDAQNTETLDEKLSALFQALADAYGLHPWNWHTNGDPFRVLVGTLLSHRTRDARTDEATRSVLERYKTARDLAEAPEESIASLVRPVNYYKTKARRLKEVAQCLVARHGGQVPDNAADLMALPGVGPKTAACVLVYGFHRPAIPVDVHVHRISNRLGLVTTRKPEETQKALERLVPTGWFLHVNELLVKHGQTTCLPRHPKCDQCVVRRWCAMGQNGRSQ</sequence>
<evidence type="ECO:0000313" key="8">
    <source>
        <dbReference type="EMBL" id="ROR01632.1"/>
    </source>
</evidence>
<keyword evidence="5 8" id="KW-0456">Lyase</keyword>
<evidence type="ECO:0000259" key="7">
    <source>
        <dbReference type="SMART" id="SM00478"/>
    </source>
</evidence>
<keyword evidence="2" id="KW-0227">DNA damage</keyword>
<comment type="caution">
    <text evidence="8">The sequence shown here is derived from an EMBL/GenBank/DDBJ whole genome shotgun (WGS) entry which is preliminary data.</text>
</comment>
<organism evidence="8 9">
    <name type="scientific">Desulfosoma caldarium</name>
    <dbReference type="NCBI Taxonomy" id="610254"/>
    <lineage>
        <taxon>Bacteria</taxon>
        <taxon>Pseudomonadati</taxon>
        <taxon>Thermodesulfobacteriota</taxon>
        <taxon>Syntrophobacteria</taxon>
        <taxon>Syntrophobacterales</taxon>
        <taxon>Syntrophobacteraceae</taxon>
        <taxon>Desulfosoma</taxon>
    </lineage>
</organism>
<gene>
    <name evidence="8" type="ORF">EDC27_0811</name>
</gene>
<dbReference type="GO" id="GO:0006285">
    <property type="term" value="P:base-excision repair, AP site formation"/>
    <property type="evidence" value="ECO:0007669"/>
    <property type="project" value="TreeGrafter"/>
</dbReference>
<dbReference type="GO" id="GO:0000703">
    <property type="term" value="F:oxidized pyrimidine nucleobase lesion DNA N-glycosylase activity"/>
    <property type="evidence" value="ECO:0007669"/>
    <property type="project" value="TreeGrafter"/>
</dbReference>
<dbReference type="GO" id="GO:0006289">
    <property type="term" value="P:nucleotide-excision repair"/>
    <property type="evidence" value="ECO:0007669"/>
    <property type="project" value="TreeGrafter"/>
</dbReference>
<dbReference type="GO" id="GO:0003906">
    <property type="term" value="F:DNA-(apurinic or apyrimidinic site) endonuclease activity"/>
    <property type="evidence" value="ECO:0007669"/>
    <property type="project" value="TreeGrafter"/>
</dbReference>
<dbReference type="InterPro" id="IPR003265">
    <property type="entry name" value="HhH-GPD_domain"/>
</dbReference>
<keyword evidence="3" id="KW-0378">Hydrolase</keyword>
<dbReference type="GO" id="GO:0003677">
    <property type="term" value="F:DNA binding"/>
    <property type="evidence" value="ECO:0007669"/>
    <property type="project" value="InterPro"/>
</dbReference>
<protein>
    <submittedName>
        <fullName evidence="8">DNA-(Apurinic or apyrimidinic site) lyase /endonuclease III</fullName>
    </submittedName>
</protein>
<comment type="similarity">
    <text evidence="1">Belongs to the Nth/MutY family.</text>
</comment>
<dbReference type="Proteomes" id="UP000276223">
    <property type="component" value="Unassembled WGS sequence"/>
</dbReference>
<evidence type="ECO:0000256" key="4">
    <source>
        <dbReference type="ARBA" id="ARBA00023204"/>
    </source>
</evidence>
<evidence type="ECO:0000256" key="5">
    <source>
        <dbReference type="ARBA" id="ARBA00023239"/>
    </source>
</evidence>